<evidence type="ECO:0000259" key="2">
    <source>
        <dbReference type="Pfam" id="PF23030"/>
    </source>
</evidence>
<feature type="compositionally biased region" description="Polar residues" evidence="1">
    <location>
        <begin position="23"/>
        <end position="39"/>
    </location>
</feature>
<gene>
    <name evidence="3" type="ORF">P5673_010788</name>
</gene>
<sequence>MEQMENASTTAASAEGSSTAGGQVNSWEISSTSGATNQPTSSTSKSSSVNLYEKDTVGSRSDNVSCTSASSVTREHKKPNPGLQLLREYADSGNDTEEEAATLRKAAEEKAKELATVFSNKNEISNVEHVVGVSSEVADDGRKSLTESVRNGVTDSGNEKPTAQDKVALPISRKGDLENHDTVAGGRNFAKLERSTSKEEGQISADSDSNESEISSLSGKGSKNQMESKKEKNRKNKKKKKKKKQKQKHSVEKRESQSVEVEGVIDVHYASLTSQGVQHRLGLGLGKVVKADETIVHLPQSDEEKSERKRSRENSDKNRQSFKGSRSQSRERRDSRHHHYSRGSSKDNRKHRRHSDEHSNQRSRSRSVSRRHSATKRQKDLKSKSRSPKRNTSPHERRKDTTSKHSSSLRNKRVSPSLEKKKASRSPSPHRSSERKRSRSPRRETRSPARRRRISTEISPSKSLSRTENTKSSKRRHRKGAPSSRRKSSHRTSSASDSLDSGHYTNIPLSKVNKSDEPLQNNLEESNTAKPASTKEDSDASNLPRQSVAAKPVSPAASPAKPWDEEMDLVFTEHMSAKQGMDESMEDVLFGSVAKTPEFKRPTPGESKKSKSRDKNNKQESKTGKLSGIVPLADKESNVSQNVNGSSNLKSRPETLAILKHEKTDKSTIKASKSDSEDNSGHTKKSENDAKPSQASGSGDKLAFTQTKAESIPFLDEASFIPPPVKEVENTFTKSPLSILHPPLTGKGRAPPMVHDSSKTSSRGNDSLPIVSVNKSEFDKGQAGVSNQSVEMKDKGEESNYFTMSPLDMEMSSPEGDIIDQMNEEFWKQQQLNTNKTGGQSKQDEADAIIHEQEQSFSDDPYEPESRLLVEEETEDLENITDPKERKKRLKQKEKEKTKVQELLDRLHRQARVEEEVKHALKAYYKHRDITKDEYKGILRRAVPQVTNSSSAIDPERIRSLVKKYVAKIKGQRVESA</sequence>
<feature type="compositionally biased region" description="Basic and acidic residues" evidence="1">
    <location>
        <begin position="842"/>
        <end position="854"/>
    </location>
</feature>
<feature type="compositionally biased region" description="Low complexity" evidence="1">
    <location>
        <begin position="547"/>
        <end position="561"/>
    </location>
</feature>
<accession>A0AAD9QR94</accession>
<feature type="compositionally biased region" description="Basic and acidic residues" evidence="1">
    <location>
        <begin position="597"/>
        <end position="623"/>
    </location>
</feature>
<keyword evidence="4" id="KW-1185">Reference proteome</keyword>
<name>A0AAD9QR94_ACRCE</name>
<feature type="region of interest" description="Disordered" evidence="1">
    <location>
        <begin position="287"/>
        <end position="705"/>
    </location>
</feature>
<feature type="compositionally biased region" description="Polar residues" evidence="1">
    <location>
        <begin position="146"/>
        <end position="161"/>
    </location>
</feature>
<feature type="compositionally biased region" description="Basic residues" evidence="1">
    <location>
        <begin position="231"/>
        <end position="248"/>
    </location>
</feature>
<feature type="compositionally biased region" description="Low complexity" evidence="1">
    <location>
        <begin position="203"/>
        <end position="218"/>
    </location>
</feature>
<feature type="compositionally biased region" description="Basic and acidic residues" evidence="1">
    <location>
        <begin position="393"/>
        <end position="403"/>
    </location>
</feature>
<feature type="compositionally biased region" description="Polar residues" evidence="1">
    <location>
        <begin position="456"/>
        <end position="467"/>
    </location>
</feature>
<feature type="compositionally biased region" description="Basic and acidic residues" evidence="1">
    <location>
        <begin position="190"/>
        <end position="201"/>
    </location>
</feature>
<dbReference type="Proteomes" id="UP001249851">
    <property type="component" value="Unassembled WGS sequence"/>
</dbReference>
<dbReference type="PANTHER" id="PTHR12618:SF20">
    <property type="entry name" value="PHD AND RING FINGER DOMAIN-CONTAINING PROTEIN 1"/>
    <property type="match status" value="1"/>
</dbReference>
<feature type="compositionally biased region" description="Basic residues" evidence="1">
    <location>
        <begin position="472"/>
        <end position="490"/>
    </location>
</feature>
<feature type="compositionally biased region" description="Polar residues" evidence="1">
    <location>
        <begin position="829"/>
        <end position="841"/>
    </location>
</feature>
<dbReference type="EMBL" id="JARQWQ010000019">
    <property type="protein sequence ID" value="KAK2565645.1"/>
    <property type="molecule type" value="Genomic_DNA"/>
</dbReference>
<evidence type="ECO:0000313" key="4">
    <source>
        <dbReference type="Proteomes" id="UP001249851"/>
    </source>
</evidence>
<dbReference type="AlphaFoldDB" id="A0AAD9QR94"/>
<feature type="compositionally biased region" description="Low complexity" evidence="1">
    <location>
        <begin position="491"/>
        <end position="501"/>
    </location>
</feature>
<dbReference type="Pfam" id="PF23030">
    <property type="entry name" value="SCAF11-like_C"/>
    <property type="match status" value="1"/>
</dbReference>
<feature type="compositionally biased region" description="Low complexity" evidence="1">
    <location>
        <begin position="638"/>
        <end position="648"/>
    </location>
</feature>
<feature type="compositionally biased region" description="Basic residues" evidence="1">
    <location>
        <begin position="361"/>
        <end position="376"/>
    </location>
</feature>
<feature type="region of interest" description="Disordered" evidence="1">
    <location>
        <begin position="132"/>
        <end position="261"/>
    </location>
</feature>
<protein>
    <recommendedName>
        <fullName evidence="2">SFR19-like C-terminal domain-containing protein</fullName>
    </recommendedName>
</protein>
<feature type="compositionally biased region" description="Low complexity" evidence="1">
    <location>
        <begin position="7"/>
        <end position="22"/>
    </location>
</feature>
<reference evidence="3" key="2">
    <citation type="journal article" date="2023" name="Science">
        <title>Genomic signatures of disease resistance in endangered staghorn corals.</title>
        <authorList>
            <person name="Vollmer S.V."/>
            <person name="Selwyn J.D."/>
            <person name="Despard B.A."/>
            <person name="Roesel C.L."/>
        </authorList>
    </citation>
    <scope>NUCLEOTIDE SEQUENCE</scope>
    <source>
        <strain evidence="3">K2</strain>
    </source>
</reference>
<feature type="compositionally biased region" description="Polar residues" evidence="1">
    <location>
        <begin position="58"/>
        <end position="72"/>
    </location>
</feature>
<feature type="region of interest" description="Disordered" evidence="1">
    <location>
        <begin position="829"/>
        <end position="898"/>
    </location>
</feature>
<feature type="compositionally biased region" description="Basic and acidic residues" evidence="1">
    <location>
        <begin position="289"/>
        <end position="319"/>
    </location>
</feature>
<feature type="domain" description="SFR19-like C-terminal" evidence="2">
    <location>
        <begin position="897"/>
        <end position="973"/>
    </location>
</feature>
<comment type="caution">
    <text evidence="3">The sequence shown here is derived from an EMBL/GenBank/DDBJ whole genome shotgun (WGS) entry which is preliminary data.</text>
</comment>
<organism evidence="3 4">
    <name type="scientific">Acropora cervicornis</name>
    <name type="common">Staghorn coral</name>
    <dbReference type="NCBI Taxonomy" id="6130"/>
    <lineage>
        <taxon>Eukaryota</taxon>
        <taxon>Metazoa</taxon>
        <taxon>Cnidaria</taxon>
        <taxon>Anthozoa</taxon>
        <taxon>Hexacorallia</taxon>
        <taxon>Scleractinia</taxon>
        <taxon>Astrocoeniina</taxon>
        <taxon>Acroporidae</taxon>
        <taxon>Acropora</taxon>
    </lineage>
</organism>
<dbReference type="InterPro" id="IPR047157">
    <property type="entry name" value="PHRF1/Atg35"/>
</dbReference>
<proteinExistence type="predicted"/>
<evidence type="ECO:0000256" key="1">
    <source>
        <dbReference type="SAM" id="MobiDB-lite"/>
    </source>
</evidence>
<feature type="compositionally biased region" description="Basic and acidic residues" evidence="1">
    <location>
        <begin position="659"/>
        <end position="690"/>
    </location>
</feature>
<evidence type="ECO:0000313" key="3">
    <source>
        <dbReference type="EMBL" id="KAK2565645.1"/>
    </source>
</evidence>
<feature type="region of interest" description="Disordered" evidence="1">
    <location>
        <begin position="1"/>
        <end position="84"/>
    </location>
</feature>
<feature type="region of interest" description="Disordered" evidence="1">
    <location>
        <begin position="733"/>
        <end position="797"/>
    </location>
</feature>
<dbReference type="InterPro" id="IPR057031">
    <property type="entry name" value="SFR19-like_C"/>
</dbReference>
<reference evidence="3" key="1">
    <citation type="journal article" date="2023" name="G3 (Bethesda)">
        <title>Whole genome assembly and annotation of the endangered Caribbean coral Acropora cervicornis.</title>
        <authorList>
            <person name="Selwyn J.D."/>
            <person name="Vollmer S.V."/>
        </authorList>
    </citation>
    <scope>NUCLEOTIDE SEQUENCE</scope>
    <source>
        <strain evidence="3">K2</strain>
    </source>
</reference>
<feature type="compositionally biased region" description="Polar residues" evidence="1">
    <location>
        <begin position="518"/>
        <end position="531"/>
    </location>
</feature>
<dbReference type="PANTHER" id="PTHR12618">
    <property type="entry name" value="PHD AND RING FINGER DOMAIN-CONTAINING PROTEIN 1"/>
    <property type="match status" value="1"/>
</dbReference>